<proteinExistence type="predicted"/>
<dbReference type="RefSeq" id="WP_144636522.1">
    <property type="nucleotide sequence ID" value="NZ_BNAX01000009.1"/>
</dbReference>
<evidence type="ECO:0000313" key="1">
    <source>
        <dbReference type="EMBL" id="TVT23643.1"/>
    </source>
</evidence>
<name>A0A558AH94_9PSEU</name>
<evidence type="ECO:0000313" key="2">
    <source>
        <dbReference type="Proteomes" id="UP000318578"/>
    </source>
</evidence>
<dbReference type="OrthoDB" id="3603919at2"/>
<reference evidence="1 2" key="1">
    <citation type="submission" date="2019-07" db="EMBL/GenBank/DDBJ databases">
        <title>New species of Amycolatopsis and Streptomyces.</title>
        <authorList>
            <person name="Duangmal K."/>
            <person name="Teo W.F.A."/>
            <person name="Lipun K."/>
        </authorList>
    </citation>
    <scope>NUCLEOTIDE SEQUENCE [LARGE SCALE GENOMIC DNA]</scope>
    <source>
        <strain evidence="1 2">JCM 30562</strain>
    </source>
</reference>
<protein>
    <submittedName>
        <fullName evidence="1">Uncharacterized protein</fullName>
    </submittedName>
</protein>
<dbReference type="EMBL" id="VJZA01000010">
    <property type="protein sequence ID" value="TVT23643.1"/>
    <property type="molecule type" value="Genomic_DNA"/>
</dbReference>
<dbReference type="AlphaFoldDB" id="A0A558AH94"/>
<keyword evidence="2" id="KW-1185">Reference proteome</keyword>
<organism evidence="1 2">
    <name type="scientific">Amycolatopsis acidiphila</name>
    <dbReference type="NCBI Taxonomy" id="715473"/>
    <lineage>
        <taxon>Bacteria</taxon>
        <taxon>Bacillati</taxon>
        <taxon>Actinomycetota</taxon>
        <taxon>Actinomycetes</taxon>
        <taxon>Pseudonocardiales</taxon>
        <taxon>Pseudonocardiaceae</taxon>
        <taxon>Amycolatopsis</taxon>
    </lineage>
</organism>
<comment type="caution">
    <text evidence="1">The sequence shown here is derived from an EMBL/GenBank/DDBJ whole genome shotgun (WGS) entry which is preliminary data.</text>
</comment>
<dbReference type="Proteomes" id="UP000318578">
    <property type="component" value="Unassembled WGS sequence"/>
</dbReference>
<accession>A0A558AH94</accession>
<sequence>MNAPGFTSTDLLTCYSANLVAYLEVEDPDVAGRLASAVHLWVGADPKSDVLIFSHYNRIDTCRDGSVLAYRGARDWHNARAGIDAELECRGRVLVVGNTWHLPWSPSSGRDEAPHWFLVHRHERGHWHVSDHFAAMTARGEQSPHDGWLTDDAFRASISPLTRPTTEQLHRERHALGNATTMPDHTHYRWLERAGPVPATSNDDPEWSREPATVLDVLSRRFCTDPGLLVRQAPDLWSASRHQRYRLAMSGNGASEAAGAWGALPRAVRTTTESARRGRPRPGLLEQALGRILAAPDPGGT</sequence>
<gene>
    <name evidence="1" type="ORF">FNH06_09050</name>
</gene>